<evidence type="ECO:0000313" key="1">
    <source>
        <dbReference type="EMBL" id="CAG8645847.1"/>
    </source>
</evidence>
<sequence length="41" mass="4866">EEESEGRDYYDEFVCQLCESLICDNILNMDLKLNSCYQVQL</sequence>
<dbReference type="AlphaFoldDB" id="A0A9N9DRT7"/>
<proteinExistence type="predicted"/>
<accession>A0A9N9DRT7</accession>
<comment type="caution">
    <text evidence="1">The sequence shown here is derived from an EMBL/GenBank/DDBJ whole genome shotgun (WGS) entry which is preliminary data.</text>
</comment>
<name>A0A9N9DRT7_9GLOM</name>
<gene>
    <name evidence="1" type="ORF">DEBURN_LOCUS11311</name>
</gene>
<reference evidence="1" key="1">
    <citation type="submission" date="2021-06" db="EMBL/GenBank/DDBJ databases">
        <authorList>
            <person name="Kallberg Y."/>
            <person name="Tangrot J."/>
            <person name="Rosling A."/>
        </authorList>
    </citation>
    <scope>NUCLEOTIDE SEQUENCE</scope>
    <source>
        <strain evidence="1">AZ414A</strain>
    </source>
</reference>
<dbReference type="Proteomes" id="UP000789706">
    <property type="component" value="Unassembled WGS sequence"/>
</dbReference>
<organism evidence="1 2">
    <name type="scientific">Diversispora eburnea</name>
    <dbReference type="NCBI Taxonomy" id="1213867"/>
    <lineage>
        <taxon>Eukaryota</taxon>
        <taxon>Fungi</taxon>
        <taxon>Fungi incertae sedis</taxon>
        <taxon>Mucoromycota</taxon>
        <taxon>Glomeromycotina</taxon>
        <taxon>Glomeromycetes</taxon>
        <taxon>Diversisporales</taxon>
        <taxon>Diversisporaceae</taxon>
        <taxon>Diversispora</taxon>
    </lineage>
</organism>
<keyword evidence="2" id="KW-1185">Reference proteome</keyword>
<dbReference type="EMBL" id="CAJVPK010005651">
    <property type="protein sequence ID" value="CAG8645847.1"/>
    <property type="molecule type" value="Genomic_DNA"/>
</dbReference>
<feature type="non-terminal residue" evidence="1">
    <location>
        <position position="1"/>
    </location>
</feature>
<protein>
    <submittedName>
        <fullName evidence="1">632_t:CDS:1</fullName>
    </submittedName>
</protein>
<evidence type="ECO:0000313" key="2">
    <source>
        <dbReference type="Proteomes" id="UP000789706"/>
    </source>
</evidence>